<dbReference type="EMBL" id="SLYC01000030">
    <property type="protein sequence ID" value="TCQ00537.1"/>
    <property type="molecule type" value="Genomic_DNA"/>
</dbReference>
<name>A0A4R2TEP2_9FIRM</name>
<organism evidence="4 5">
    <name type="scientific">Serpentinicella alkaliphila</name>
    <dbReference type="NCBI Taxonomy" id="1734049"/>
    <lineage>
        <taxon>Bacteria</taxon>
        <taxon>Bacillati</taxon>
        <taxon>Bacillota</taxon>
        <taxon>Clostridia</taxon>
        <taxon>Peptostreptococcales</taxon>
        <taxon>Natronincolaceae</taxon>
        <taxon>Serpentinicella</taxon>
    </lineage>
</organism>
<keyword evidence="2" id="KW-0472">Membrane</keyword>
<dbReference type="Gene3D" id="3.30.70.60">
    <property type="match status" value="1"/>
</dbReference>
<dbReference type="Proteomes" id="UP000295504">
    <property type="component" value="Unassembled WGS sequence"/>
</dbReference>
<evidence type="ECO:0000313" key="5">
    <source>
        <dbReference type="Proteomes" id="UP000295504"/>
    </source>
</evidence>
<keyword evidence="2" id="KW-1133">Transmembrane helix</keyword>
<dbReference type="InterPro" id="IPR014717">
    <property type="entry name" value="Transl_elong_EF1B/ribsomal_bS6"/>
</dbReference>
<feature type="domain" description="SLH" evidence="3">
    <location>
        <begin position="227"/>
        <end position="290"/>
    </location>
</feature>
<evidence type="ECO:0000256" key="2">
    <source>
        <dbReference type="SAM" id="Phobius"/>
    </source>
</evidence>
<dbReference type="PROSITE" id="PS51272">
    <property type="entry name" value="SLH"/>
    <property type="match status" value="1"/>
</dbReference>
<dbReference type="OrthoDB" id="1704601at2"/>
<feature type="transmembrane region" description="Helical" evidence="2">
    <location>
        <begin position="12"/>
        <end position="32"/>
    </location>
</feature>
<dbReference type="AlphaFoldDB" id="A0A4R2TEP2"/>
<dbReference type="RefSeq" id="WP_132849043.1">
    <property type="nucleotide sequence ID" value="NZ_CP058648.1"/>
</dbReference>
<gene>
    <name evidence="4" type="ORF">EDD79_103026</name>
</gene>
<dbReference type="InterPro" id="IPR001119">
    <property type="entry name" value="SLH_dom"/>
</dbReference>
<keyword evidence="5" id="KW-1185">Reference proteome</keyword>
<comment type="caution">
    <text evidence="4">The sequence shown here is derived from an EMBL/GenBank/DDBJ whole genome shotgun (WGS) entry which is preliminary data.</text>
</comment>
<keyword evidence="1" id="KW-0677">Repeat</keyword>
<evidence type="ECO:0000259" key="3">
    <source>
        <dbReference type="PROSITE" id="PS51272"/>
    </source>
</evidence>
<sequence>MKLTNREKKSVTLLFVVVLLSIYYFFLIIPQLEKLEAKKLEMNEAELKLADYMRTDNSEQQIDSTIEDLSQKVKILANNYFPFINQEELILLLQDFINSSGIKVSSITFSQPRVETLGNTSIDAIAINISYEGNYKALNSLLERIWGFQKKVIVNNFTVSSKEDGLLNGTIALDFYRLPYGVGSEGLYHWYLDKNNKNLDPFTSTLSIGEGSNYIYRAGDSLLLIDRRYKKFNDIIGHWAEKEIDIYGTMYYIRGDKDNNYYPNESMTRGEFILLLDKVLKWTEPEQSVDLSKYEDYNNLGNYENAIAKAIYKGVYSGFIIGYTDNTLRPQAPISYTEVELVIKSIFNNPDFQWKQVAEKISAERGFNSVGQENLDKHITKAEAIYLMHTLN</sequence>
<proteinExistence type="predicted"/>
<accession>A0A4R2TEP2</accession>
<dbReference type="Pfam" id="PF00395">
    <property type="entry name" value="SLH"/>
    <property type="match status" value="2"/>
</dbReference>
<reference evidence="4 5" key="1">
    <citation type="submission" date="2019-03" db="EMBL/GenBank/DDBJ databases">
        <title>Genomic Encyclopedia of Type Strains, Phase IV (KMG-IV): sequencing the most valuable type-strain genomes for metagenomic binning, comparative biology and taxonomic classification.</title>
        <authorList>
            <person name="Goeker M."/>
        </authorList>
    </citation>
    <scope>NUCLEOTIDE SEQUENCE [LARGE SCALE GENOMIC DNA]</scope>
    <source>
        <strain evidence="4 5">DSM 100013</strain>
    </source>
</reference>
<evidence type="ECO:0000313" key="4">
    <source>
        <dbReference type="EMBL" id="TCQ00537.1"/>
    </source>
</evidence>
<keyword evidence="2" id="KW-0812">Transmembrane</keyword>
<evidence type="ECO:0000256" key="1">
    <source>
        <dbReference type="ARBA" id="ARBA00022737"/>
    </source>
</evidence>
<protein>
    <submittedName>
        <fullName evidence="4">Tfp pilus assembly protein PilO</fullName>
    </submittedName>
</protein>